<evidence type="ECO:0000313" key="7">
    <source>
        <dbReference type="Proteomes" id="UP001157161"/>
    </source>
</evidence>
<sequence length="189" mass="20353">MPGPRRDAARTRARLLEAAGGAISRQGVNVSLDVIARSAGVSKGGLLHHFPTREELLVAVMRHLLAEFDAAVEHALLAEPEGEPGRLARAYVAAVFDDLADGERAREKVTLMGMIGSSPGVEEHVRMDDEAWRVRLEDDGLDPVRVQVVTKAADGATGALLWSRTDAGAYDELRRTLIAMTRTTGPLLP</sequence>
<evidence type="ECO:0000256" key="4">
    <source>
        <dbReference type="PROSITE-ProRule" id="PRU00335"/>
    </source>
</evidence>
<evidence type="ECO:0000259" key="5">
    <source>
        <dbReference type="PROSITE" id="PS50977"/>
    </source>
</evidence>
<proteinExistence type="predicted"/>
<dbReference type="SUPFAM" id="SSF46689">
    <property type="entry name" value="Homeodomain-like"/>
    <property type="match status" value="1"/>
</dbReference>
<accession>A0AA37UN58</accession>
<keyword evidence="1" id="KW-0805">Transcription regulation</keyword>
<dbReference type="Gene3D" id="1.10.357.10">
    <property type="entry name" value="Tetracycline Repressor, domain 2"/>
    <property type="match status" value="1"/>
</dbReference>
<dbReference type="InterPro" id="IPR001647">
    <property type="entry name" value="HTH_TetR"/>
</dbReference>
<evidence type="ECO:0000256" key="3">
    <source>
        <dbReference type="ARBA" id="ARBA00023163"/>
    </source>
</evidence>
<dbReference type="InterPro" id="IPR009057">
    <property type="entry name" value="Homeodomain-like_sf"/>
</dbReference>
<feature type="DNA-binding region" description="H-T-H motif" evidence="4">
    <location>
        <begin position="31"/>
        <end position="50"/>
    </location>
</feature>
<dbReference type="GO" id="GO:0003700">
    <property type="term" value="F:DNA-binding transcription factor activity"/>
    <property type="evidence" value="ECO:0007669"/>
    <property type="project" value="TreeGrafter"/>
</dbReference>
<dbReference type="AlphaFoldDB" id="A0AA37UN58"/>
<feature type="domain" description="HTH tetR-type" evidence="5">
    <location>
        <begin position="9"/>
        <end position="68"/>
    </location>
</feature>
<dbReference type="PRINTS" id="PR00455">
    <property type="entry name" value="HTHTETR"/>
</dbReference>
<name>A0AA37UN58_9MICO</name>
<reference evidence="6" key="1">
    <citation type="journal article" date="2014" name="Int. J. Syst. Evol. Microbiol.">
        <title>Complete genome sequence of Corynebacterium casei LMG S-19264T (=DSM 44701T), isolated from a smear-ripened cheese.</title>
        <authorList>
            <consortium name="US DOE Joint Genome Institute (JGI-PGF)"/>
            <person name="Walter F."/>
            <person name="Albersmeier A."/>
            <person name="Kalinowski J."/>
            <person name="Ruckert C."/>
        </authorList>
    </citation>
    <scope>NUCLEOTIDE SEQUENCE</scope>
    <source>
        <strain evidence="6">NBRC 112290</strain>
    </source>
</reference>
<dbReference type="InterPro" id="IPR041479">
    <property type="entry name" value="TetR_CgmR_C"/>
</dbReference>
<evidence type="ECO:0000313" key="6">
    <source>
        <dbReference type="EMBL" id="GMA31069.1"/>
    </source>
</evidence>
<dbReference type="Pfam" id="PF00440">
    <property type="entry name" value="TetR_N"/>
    <property type="match status" value="1"/>
</dbReference>
<evidence type="ECO:0000256" key="2">
    <source>
        <dbReference type="ARBA" id="ARBA00023125"/>
    </source>
</evidence>
<dbReference type="Pfam" id="PF17937">
    <property type="entry name" value="TetR_C_28"/>
    <property type="match status" value="1"/>
</dbReference>
<protein>
    <submittedName>
        <fullName evidence="6">TetR family transcriptional regulator</fullName>
    </submittedName>
</protein>
<reference evidence="6" key="2">
    <citation type="submission" date="2023-02" db="EMBL/GenBank/DDBJ databases">
        <authorList>
            <person name="Sun Q."/>
            <person name="Mori K."/>
        </authorList>
    </citation>
    <scope>NUCLEOTIDE SEQUENCE</scope>
    <source>
        <strain evidence="6">NBRC 112290</strain>
    </source>
</reference>
<keyword evidence="7" id="KW-1185">Reference proteome</keyword>
<evidence type="ECO:0000256" key="1">
    <source>
        <dbReference type="ARBA" id="ARBA00023015"/>
    </source>
</evidence>
<organism evidence="6 7">
    <name type="scientific">Litorihabitans aurantiacus</name>
    <dbReference type="NCBI Taxonomy" id="1930061"/>
    <lineage>
        <taxon>Bacteria</taxon>
        <taxon>Bacillati</taxon>
        <taxon>Actinomycetota</taxon>
        <taxon>Actinomycetes</taxon>
        <taxon>Micrococcales</taxon>
        <taxon>Beutenbergiaceae</taxon>
        <taxon>Litorihabitans</taxon>
    </lineage>
</organism>
<dbReference type="GO" id="GO:0000976">
    <property type="term" value="F:transcription cis-regulatory region binding"/>
    <property type="evidence" value="ECO:0007669"/>
    <property type="project" value="TreeGrafter"/>
</dbReference>
<gene>
    <name evidence="6" type="ORF">GCM10025875_10610</name>
</gene>
<keyword evidence="3" id="KW-0804">Transcription</keyword>
<comment type="caution">
    <text evidence="6">The sequence shown here is derived from an EMBL/GenBank/DDBJ whole genome shotgun (WGS) entry which is preliminary data.</text>
</comment>
<dbReference type="Proteomes" id="UP001157161">
    <property type="component" value="Unassembled WGS sequence"/>
</dbReference>
<dbReference type="InterPro" id="IPR050109">
    <property type="entry name" value="HTH-type_TetR-like_transc_reg"/>
</dbReference>
<dbReference type="EMBL" id="BSUM01000001">
    <property type="protein sequence ID" value="GMA31069.1"/>
    <property type="molecule type" value="Genomic_DNA"/>
</dbReference>
<dbReference type="PANTHER" id="PTHR30055">
    <property type="entry name" value="HTH-TYPE TRANSCRIPTIONAL REGULATOR RUTR"/>
    <property type="match status" value="1"/>
</dbReference>
<dbReference type="PANTHER" id="PTHR30055:SF234">
    <property type="entry name" value="HTH-TYPE TRANSCRIPTIONAL REGULATOR BETI"/>
    <property type="match status" value="1"/>
</dbReference>
<dbReference type="RefSeq" id="WP_284249924.1">
    <property type="nucleotide sequence ID" value="NZ_BSUM01000001.1"/>
</dbReference>
<dbReference type="PROSITE" id="PS50977">
    <property type="entry name" value="HTH_TETR_2"/>
    <property type="match status" value="1"/>
</dbReference>
<keyword evidence="2 4" id="KW-0238">DNA-binding</keyword>